<accession>A0A087H7C2</accession>
<comment type="catalytic activity">
    <reaction evidence="7">
        <text>NAD(+) + H2O = ADP-D-ribose + nicotinamide + H(+)</text>
        <dbReference type="Rhea" id="RHEA:16301"/>
        <dbReference type="ChEBI" id="CHEBI:15377"/>
        <dbReference type="ChEBI" id="CHEBI:15378"/>
        <dbReference type="ChEBI" id="CHEBI:17154"/>
        <dbReference type="ChEBI" id="CHEBI:57540"/>
        <dbReference type="ChEBI" id="CHEBI:57967"/>
        <dbReference type="EC" id="3.2.2.6"/>
    </reaction>
    <physiologicalReaction direction="left-to-right" evidence="7">
        <dbReference type="Rhea" id="RHEA:16302"/>
    </physiologicalReaction>
</comment>
<dbReference type="InterPro" id="IPR027417">
    <property type="entry name" value="P-loop_NTPase"/>
</dbReference>
<dbReference type="Pfam" id="PF23282">
    <property type="entry name" value="WHD_ROQ1"/>
    <property type="match status" value="1"/>
</dbReference>
<dbReference type="SUPFAM" id="SSF52540">
    <property type="entry name" value="P-loop containing nucleoside triphosphate hydrolases"/>
    <property type="match status" value="1"/>
</dbReference>
<evidence type="ECO:0000313" key="9">
    <source>
        <dbReference type="EMBL" id="KFK38024.1"/>
    </source>
</evidence>
<dbReference type="InterPro" id="IPR011713">
    <property type="entry name" value="Leu-rich_rpt_3"/>
</dbReference>
<dbReference type="InterPro" id="IPR002182">
    <property type="entry name" value="NB-ARC"/>
</dbReference>
<dbReference type="EMBL" id="CM002871">
    <property type="protein sequence ID" value="KFK38024.1"/>
    <property type="molecule type" value="Genomic_DNA"/>
</dbReference>
<dbReference type="Gene3D" id="3.80.10.10">
    <property type="entry name" value="Ribonuclease Inhibitor"/>
    <property type="match status" value="2"/>
</dbReference>
<evidence type="ECO:0000256" key="1">
    <source>
        <dbReference type="ARBA" id="ARBA00011982"/>
    </source>
</evidence>
<evidence type="ECO:0000313" key="10">
    <source>
        <dbReference type="Proteomes" id="UP000029120"/>
    </source>
</evidence>
<dbReference type="FunFam" id="1.10.8.430:FF:000002">
    <property type="entry name" value="Disease resistance protein (TIR-NBS-LRR class)"/>
    <property type="match status" value="1"/>
</dbReference>
<dbReference type="InterPro" id="IPR000157">
    <property type="entry name" value="TIR_dom"/>
</dbReference>
<dbReference type="OMA" id="WLPGRNV"/>
<name>A0A087H7C2_ARAAL</name>
<feature type="domain" description="TIR" evidence="8">
    <location>
        <begin position="9"/>
        <end position="173"/>
    </location>
</feature>
<dbReference type="GO" id="GO:0043531">
    <property type="term" value="F:ADP binding"/>
    <property type="evidence" value="ECO:0007669"/>
    <property type="project" value="InterPro"/>
</dbReference>
<dbReference type="InterPro" id="IPR032675">
    <property type="entry name" value="LRR_dom_sf"/>
</dbReference>
<dbReference type="Gramene" id="KFK38024">
    <property type="protein sequence ID" value="KFK38024"/>
    <property type="gene ID" value="AALP_AA3G060200"/>
</dbReference>
<dbReference type="OrthoDB" id="1030405at2759"/>
<dbReference type="eggNOG" id="ENOG502QQ7T">
    <property type="taxonomic scope" value="Eukaryota"/>
</dbReference>
<dbReference type="PRINTS" id="PR00364">
    <property type="entry name" value="DISEASERSIST"/>
</dbReference>
<organism evidence="9 10">
    <name type="scientific">Arabis alpina</name>
    <name type="common">Alpine rock-cress</name>
    <dbReference type="NCBI Taxonomy" id="50452"/>
    <lineage>
        <taxon>Eukaryota</taxon>
        <taxon>Viridiplantae</taxon>
        <taxon>Streptophyta</taxon>
        <taxon>Embryophyta</taxon>
        <taxon>Tracheophyta</taxon>
        <taxon>Spermatophyta</taxon>
        <taxon>Magnoliopsida</taxon>
        <taxon>eudicotyledons</taxon>
        <taxon>Gunneridae</taxon>
        <taxon>Pentapetalae</taxon>
        <taxon>rosids</taxon>
        <taxon>malvids</taxon>
        <taxon>Brassicales</taxon>
        <taxon>Brassicaceae</taxon>
        <taxon>Arabideae</taxon>
        <taxon>Arabis</taxon>
    </lineage>
</organism>
<evidence type="ECO:0000256" key="4">
    <source>
        <dbReference type="ARBA" id="ARBA00022801"/>
    </source>
</evidence>
<keyword evidence="2" id="KW-0433">Leucine-rich repeat</keyword>
<dbReference type="FunFam" id="3.40.50.300:FF:001002">
    <property type="entry name" value="Disease resistance protein (TIR-NBS-LRR class)"/>
    <property type="match status" value="1"/>
</dbReference>
<dbReference type="Pfam" id="PF07725">
    <property type="entry name" value="LRR_3"/>
    <property type="match status" value="1"/>
</dbReference>
<dbReference type="SUPFAM" id="SSF52058">
    <property type="entry name" value="L domain-like"/>
    <property type="match status" value="1"/>
</dbReference>
<dbReference type="InterPro" id="IPR058192">
    <property type="entry name" value="WHD_ROQ1-like"/>
</dbReference>
<dbReference type="FunFam" id="3.80.10.10:FF:000386">
    <property type="entry name" value="Disease resistance protein RPS4"/>
    <property type="match status" value="1"/>
</dbReference>
<gene>
    <name evidence="9" type="ordered locus">AALP_Aa3g060200</name>
</gene>
<dbReference type="Gene3D" id="3.40.50.10140">
    <property type="entry name" value="Toll/interleukin-1 receptor homology (TIR) domain"/>
    <property type="match status" value="1"/>
</dbReference>
<proteinExistence type="predicted"/>
<evidence type="ECO:0000256" key="7">
    <source>
        <dbReference type="ARBA" id="ARBA00047304"/>
    </source>
</evidence>
<dbReference type="SUPFAM" id="SSF52200">
    <property type="entry name" value="Toll/Interleukin receptor TIR domain"/>
    <property type="match status" value="1"/>
</dbReference>
<dbReference type="Pfam" id="PF01582">
    <property type="entry name" value="TIR"/>
    <property type="match status" value="1"/>
</dbReference>
<dbReference type="PANTHER" id="PTHR11017:SF225">
    <property type="entry name" value="ADP-RIBOSYL CYCLASE_CYCLIC ADP-RIBOSE HYDROLASE-RELATED"/>
    <property type="match status" value="1"/>
</dbReference>
<dbReference type="EC" id="3.2.2.6" evidence="1"/>
<keyword evidence="3" id="KW-0677">Repeat</keyword>
<dbReference type="FunFam" id="3.40.50.10140:FF:000007">
    <property type="entry name" value="Disease resistance protein (TIR-NBS-LRR class)"/>
    <property type="match status" value="1"/>
</dbReference>
<dbReference type="AlphaFoldDB" id="A0A087H7C2"/>
<dbReference type="InterPro" id="IPR035897">
    <property type="entry name" value="Toll_tir_struct_dom_sf"/>
</dbReference>
<sequence>MASSLSRNWTYCVFTSFHGPDVRKTFLSHLRKQFSCNGISMFDDQGIERGQTIAPALTQAIRESRISIVVLSKKYASSSWCLDELVEIFKCKEELGQIVMTVFYGVDPSDVRKQTGDFGTVFNETCARKTEEERQKWSQALTDAGNIAGEHFLNWDNECKMIEKIASDVSNKLNTTISKDFKDMVGIEVHLEKLLSLLQLNYEDGAMIVGITGPAGIGKTTIARALYSRLSSSFHLSCFMENVSGSYNRGLDDHGLKLSLQEQLLSKILNQNCMRIYHLGAIRERLCNQKVLIILDDVDDLEQLEALADETSWFGPGSKIIITTKDQEVLEQHEINNTYHVDFPTKEEARHILCRYAFRRSLAPDEFEKLVERVTELCSNLPLGLRVIGSALRGKREGDWECILYRLENSLDRKIERVLRVGYDNLHKDDQLLFLLIAFFFNYQGEDHVKTMLADSNLDVGLGFGLKTLAYRSLIQISPEGKIVMHKLLQQVGREALQRQDQGKCQILTENNYIRHALENDFGSGNVMGISFDISTLKSDVNISPVAFKRICNLRFLNIYKTRICHLQFLNKTSFDKENRVHVPDDMNFPSSLRLLRWEEYPGKCLPQTFRPEYLVELNLQNNELEKLWEGIQPLTNLKKMNLVQSLYLKELPDLSNATNLETLDMKRCFSLVEIPSSFGNLQKLERLDMEFCLKLQVVPTDFNLASLESVNMARCFQLRKFPDIFGNITKLSITDTMLQDLAESVRLWSRIQSLIVRGSGNTPPYAVEMGGPDIEKIPDCIKDLPGLKDLSIYSCPKLASLPELPISLRNLTVSDCESLETLMSFPYNSHIKSLHFSNCFKLGHEARRVITQQSSEAWLPGRNVPAEFDQRAIGNSLTIPSGSNKYMICVVVSPKQNTVEWANFWRRRCNGFHIEEQALIFAYLLIRVQGIPGEQIIKAIDVIQTDHQFISQIRFVDKLQIDQSLVFSTTSKDIDIIECGFQSFTDKTNRKHKWEERSLWHQDMEQQCIR</sequence>
<dbReference type="InterPro" id="IPR044974">
    <property type="entry name" value="Disease_R_plants"/>
</dbReference>
<protein>
    <recommendedName>
        <fullName evidence="1">ADP-ribosyl cyclase/cyclic ADP-ribose hydrolase</fullName>
        <ecNumber evidence="1">3.2.2.6</ecNumber>
    </recommendedName>
</protein>
<dbReference type="Proteomes" id="UP000029120">
    <property type="component" value="Chromosome 3"/>
</dbReference>
<evidence type="ECO:0000256" key="2">
    <source>
        <dbReference type="ARBA" id="ARBA00022614"/>
    </source>
</evidence>
<dbReference type="Gene3D" id="1.10.8.430">
    <property type="entry name" value="Helical domain of apoptotic protease-activating factors"/>
    <property type="match status" value="1"/>
</dbReference>
<dbReference type="GO" id="GO:0006952">
    <property type="term" value="P:defense response"/>
    <property type="evidence" value="ECO:0007669"/>
    <property type="project" value="UniProtKB-KW"/>
</dbReference>
<evidence type="ECO:0000256" key="6">
    <source>
        <dbReference type="ARBA" id="ARBA00023027"/>
    </source>
</evidence>
<keyword evidence="10" id="KW-1185">Reference proteome</keyword>
<dbReference type="GO" id="GO:0061809">
    <property type="term" value="F:NAD+ nucleosidase activity, cyclic ADP-ribose generating"/>
    <property type="evidence" value="ECO:0007669"/>
    <property type="project" value="UniProtKB-EC"/>
</dbReference>
<evidence type="ECO:0000256" key="5">
    <source>
        <dbReference type="ARBA" id="ARBA00022821"/>
    </source>
</evidence>
<dbReference type="GO" id="GO:0007165">
    <property type="term" value="P:signal transduction"/>
    <property type="evidence" value="ECO:0007669"/>
    <property type="project" value="InterPro"/>
</dbReference>
<dbReference type="Pfam" id="PF00931">
    <property type="entry name" value="NB-ARC"/>
    <property type="match status" value="1"/>
</dbReference>
<dbReference type="SMART" id="SM00255">
    <property type="entry name" value="TIR"/>
    <property type="match status" value="1"/>
</dbReference>
<dbReference type="PROSITE" id="PS50104">
    <property type="entry name" value="TIR"/>
    <property type="match status" value="1"/>
</dbReference>
<reference evidence="10" key="1">
    <citation type="journal article" date="2015" name="Nat. Plants">
        <title>Genome expansion of Arabis alpina linked with retrotransposition and reduced symmetric DNA methylation.</title>
        <authorList>
            <person name="Willing E.M."/>
            <person name="Rawat V."/>
            <person name="Mandakova T."/>
            <person name="Maumus F."/>
            <person name="James G.V."/>
            <person name="Nordstroem K.J."/>
            <person name="Becker C."/>
            <person name="Warthmann N."/>
            <person name="Chica C."/>
            <person name="Szarzynska B."/>
            <person name="Zytnicki M."/>
            <person name="Albani M.C."/>
            <person name="Kiefer C."/>
            <person name="Bergonzi S."/>
            <person name="Castaings L."/>
            <person name="Mateos J.L."/>
            <person name="Berns M.C."/>
            <person name="Bujdoso N."/>
            <person name="Piofczyk T."/>
            <person name="de Lorenzo L."/>
            <person name="Barrero-Sicilia C."/>
            <person name="Mateos I."/>
            <person name="Piednoel M."/>
            <person name="Hagmann J."/>
            <person name="Chen-Min-Tao R."/>
            <person name="Iglesias-Fernandez R."/>
            <person name="Schuster S.C."/>
            <person name="Alonso-Blanco C."/>
            <person name="Roudier F."/>
            <person name="Carbonero P."/>
            <person name="Paz-Ares J."/>
            <person name="Davis S.J."/>
            <person name="Pecinka A."/>
            <person name="Quesneville H."/>
            <person name="Colot V."/>
            <person name="Lysak M.A."/>
            <person name="Weigel D."/>
            <person name="Coupland G."/>
            <person name="Schneeberger K."/>
        </authorList>
    </citation>
    <scope>NUCLEOTIDE SEQUENCE [LARGE SCALE GENOMIC DNA]</scope>
    <source>
        <strain evidence="10">cv. Pajares</strain>
    </source>
</reference>
<evidence type="ECO:0000256" key="3">
    <source>
        <dbReference type="ARBA" id="ARBA00022737"/>
    </source>
</evidence>
<keyword evidence="5" id="KW-0611">Plant defense</keyword>
<evidence type="ECO:0000259" key="8">
    <source>
        <dbReference type="PROSITE" id="PS50104"/>
    </source>
</evidence>
<dbReference type="Gene3D" id="3.40.50.300">
    <property type="entry name" value="P-loop containing nucleotide triphosphate hydrolases"/>
    <property type="match status" value="1"/>
</dbReference>
<keyword evidence="6" id="KW-0520">NAD</keyword>
<dbReference type="PANTHER" id="PTHR11017">
    <property type="entry name" value="LEUCINE-RICH REPEAT-CONTAINING PROTEIN"/>
    <property type="match status" value="1"/>
</dbReference>
<keyword evidence="4" id="KW-0378">Hydrolase</keyword>
<dbReference type="InterPro" id="IPR042197">
    <property type="entry name" value="Apaf_helical"/>
</dbReference>